<dbReference type="InterPro" id="IPR001917">
    <property type="entry name" value="Aminotrans_II_pyridoxalP_BS"/>
</dbReference>
<evidence type="ECO:0000256" key="4">
    <source>
        <dbReference type="ARBA" id="ARBA00022679"/>
    </source>
</evidence>
<organism evidence="8 9">
    <name type="scientific">Pelagicoccus albus</name>
    <dbReference type="NCBI Taxonomy" id="415222"/>
    <lineage>
        <taxon>Bacteria</taxon>
        <taxon>Pseudomonadati</taxon>
        <taxon>Verrucomicrobiota</taxon>
        <taxon>Opitutia</taxon>
        <taxon>Puniceicoccales</taxon>
        <taxon>Pelagicoccaceae</taxon>
        <taxon>Pelagicoccus</taxon>
    </lineage>
</organism>
<keyword evidence="4 8" id="KW-0808">Transferase</keyword>
<keyword evidence="5 6" id="KW-0663">Pyridoxal phosphate</keyword>
<name>A0A7X1B4C3_9BACT</name>
<evidence type="ECO:0000313" key="9">
    <source>
        <dbReference type="Proteomes" id="UP000526501"/>
    </source>
</evidence>
<dbReference type="GO" id="GO:0030170">
    <property type="term" value="F:pyridoxal phosphate binding"/>
    <property type="evidence" value="ECO:0007669"/>
    <property type="project" value="InterPro"/>
</dbReference>
<dbReference type="PROSITE" id="PS00599">
    <property type="entry name" value="AA_TRANSFER_CLASS_2"/>
    <property type="match status" value="1"/>
</dbReference>
<dbReference type="PANTHER" id="PTHR43643:SF3">
    <property type="entry name" value="HISTIDINOL-PHOSPHATE AMINOTRANSFERASE"/>
    <property type="match status" value="1"/>
</dbReference>
<dbReference type="SUPFAM" id="SSF53383">
    <property type="entry name" value="PLP-dependent transferases"/>
    <property type="match status" value="1"/>
</dbReference>
<evidence type="ECO:0000256" key="3">
    <source>
        <dbReference type="ARBA" id="ARBA00022576"/>
    </source>
</evidence>
<evidence type="ECO:0000256" key="1">
    <source>
        <dbReference type="ARBA" id="ARBA00001933"/>
    </source>
</evidence>
<evidence type="ECO:0000259" key="7">
    <source>
        <dbReference type="Pfam" id="PF00155"/>
    </source>
</evidence>
<keyword evidence="3 8" id="KW-0032">Aminotransferase</keyword>
<comment type="similarity">
    <text evidence="2">Belongs to the class-II pyridoxal-phosphate-dependent aminotransferase family. Histidinol-phosphate aminotransferase subfamily.</text>
</comment>
<evidence type="ECO:0000256" key="6">
    <source>
        <dbReference type="RuleBase" id="RU003693"/>
    </source>
</evidence>
<feature type="domain" description="Aminotransferase class I/classII large" evidence="7">
    <location>
        <begin position="39"/>
        <end position="367"/>
    </location>
</feature>
<dbReference type="AlphaFoldDB" id="A0A7X1B4C3"/>
<dbReference type="InterPro" id="IPR015424">
    <property type="entry name" value="PyrdxlP-dep_Trfase"/>
</dbReference>
<dbReference type="Proteomes" id="UP000526501">
    <property type="component" value="Unassembled WGS sequence"/>
</dbReference>
<dbReference type="RefSeq" id="WP_185659196.1">
    <property type="nucleotide sequence ID" value="NZ_CAWPOO010000006.1"/>
</dbReference>
<evidence type="ECO:0000256" key="5">
    <source>
        <dbReference type="ARBA" id="ARBA00022898"/>
    </source>
</evidence>
<dbReference type="InterPro" id="IPR004839">
    <property type="entry name" value="Aminotransferase_I/II_large"/>
</dbReference>
<sequence>MNRRDWIKSASIAVGASCIARKTFADGLTLPPRESSHGCINLSMNENQFGPSMKALSAIKESSIYANEYPLEAQERLKKLIAKKESVATSQVILGAGSSDITMGAASAFGRTGSNMVSSDPSFHPLMLWAEKFGVDHVKIPWDAEHRADLTRIEESITEDTSLVYICNPENPAGTLEHPHDLYEFCKRVSEKCPVLVDEAYIEYAGDVDSLSMMRCVREGLPVIVLRTFSKAYGLGGMRVGYAVTTKDLADRLAAYYVTGIGCGCSHTSLEAAIAAYTDQSWMDSVRTRTAESRKYLCDYYDSIGQSYIPSVTTFILAPIKQDSTQVADAIFGAFNLKVSPRNYFGQNYLRISVGTIEQMEKLTSALTYVL</sequence>
<dbReference type="EMBL" id="JACHVC010000006">
    <property type="protein sequence ID" value="MBC2605312.1"/>
    <property type="molecule type" value="Genomic_DNA"/>
</dbReference>
<comment type="caution">
    <text evidence="8">The sequence shown here is derived from an EMBL/GenBank/DDBJ whole genome shotgun (WGS) entry which is preliminary data.</text>
</comment>
<dbReference type="GO" id="GO:0008483">
    <property type="term" value="F:transaminase activity"/>
    <property type="evidence" value="ECO:0007669"/>
    <property type="project" value="UniProtKB-KW"/>
</dbReference>
<dbReference type="CDD" id="cd00609">
    <property type="entry name" value="AAT_like"/>
    <property type="match status" value="1"/>
</dbReference>
<gene>
    <name evidence="8" type="ORF">H5P27_04565</name>
</gene>
<evidence type="ECO:0000313" key="8">
    <source>
        <dbReference type="EMBL" id="MBC2605312.1"/>
    </source>
</evidence>
<protein>
    <submittedName>
        <fullName evidence="8">Aminotransferase class I/II-fold pyridoxal phosphate-dependent enzyme</fullName>
    </submittedName>
</protein>
<accession>A0A7X1B4C3</accession>
<keyword evidence="9" id="KW-1185">Reference proteome</keyword>
<comment type="cofactor">
    <cofactor evidence="1 6">
        <name>pyridoxal 5'-phosphate</name>
        <dbReference type="ChEBI" id="CHEBI:597326"/>
    </cofactor>
</comment>
<dbReference type="PANTHER" id="PTHR43643">
    <property type="entry name" value="HISTIDINOL-PHOSPHATE AMINOTRANSFERASE 2"/>
    <property type="match status" value="1"/>
</dbReference>
<reference evidence="8 9" key="1">
    <citation type="submission" date="2020-07" db="EMBL/GenBank/DDBJ databases">
        <authorList>
            <person name="Feng X."/>
        </authorList>
    </citation>
    <scope>NUCLEOTIDE SEQUENCE [LARGE SCALE GENOMIC DNA]</scope>
    <source>
        <strain evidence="8 9">JCM23202</strain>
    </source>
</reference>
<dbReference type="Pfam" id="PF00155">
    <property type="entry name" value="Aminotran_1_2"/>
    <property type="match status" value="1"/>
</dbReference>
<evidence type="ECO:0000256" key="2">
    <source>
        <dbReference type="ARBA" id="ARBA00007970"/>
    </source>
</evidence>
<dbReference type="InterPro" id="IPR015422">
    <property type="entry name" value="PyrdxlP-dep_Trfase_small"/>
</dbReference>
<dbReference type="InterPro" id="IPR050106">
    <property type="entry name" value="HistidinolP_aminotransfase"/>
</dbReference>
<proteinExistence type="inferred from homology"/>
<dbReference type="Gene3D" id="3.40.640.10">
    <property type="entry name" value="Type I PLP-dependent aspartate aminotransferase-like (Major domain)"/>
    <property type="match status" value="1"/>
</dbReference>
<dbReference type="InterPro" id="IPR015421">
    <property type="entry name" value="PyrdxlP-dep_Trfase_major"/>
</dbReference>
<dbReference type="Gene3D" id="3.90.1150.10">
    <property type="entry name" value="Aspartate Aminotransferase, domain 1"/>
    <property type="match status" value="1"/>
</dbReference>